<dbReference type="Gene3D" id="3.60.20.10">
    <property type="entry name" value="Glutamine Phosphoribosylpyrophosphate, subunit 1, domain 1"/>
    <property type="match status" value="1"/>
</dbReference>
<dbReference type="InterPro" id="IPR016050">
    <property type="entry name" value="Proteasome_bsu_CS"/>
</dbReference>
<sequence length="263" mass="29577">MNHFPEQWGRPRDDLYSFIEPSVKPKQLEDAVQHTQSPIVTGTSVLGLKFKGGVMLAADNLASYGSLARFKDVERILQAGDETVVAAGGDISDFQYISELLSNLLITESYATDGQKLSTKNIYEYLCRVMYNRRTKINPLWNSLLVAGLEKGEPFLAYVDLLGTSFKAPTLATGFGAHIAMPLLRKYIDGRENEILEQEARKILNSCMQALYYRDARSLNKFTVASITSEGVKIEKNQLVQTEWKFADMIKGYAYSFLFEDVV</sequence>
<evidence type="ECO:0000313" key="6">
    <source>
        <dbReference type="Proteomes" id="UP000186594"/>
    </source>
</evidence>
<proteinExistence type="inferred from homology"/>
<comment type="function">
    <text evidence="4">Non-catalytic component of the proteasome.</text>
</comment>
<keyword evidence="2 4" id="KW-0647">Proteasome</keyword>
<dbReference type="InterPro" id="IPR023333">
    <property type="entry name" value="Proteasome_suB-type"/>
</dbReference>
<keyword evidence="6" id="KW-1185">Reference proteome</keyword>
<name>A0A1U7LRU4_NEOID</name>
<dbReference type="InterPro" id="IPR029055">
    <property type="entry name" value="Ntn_hydrolases_N"/>
</dbReference>
<evidence type="ECO:0000256" key="2">
    <source>
        <dbReference type="ARBA" id="ARBA00022942"/>
    </source>
</evidence>
<evidence type="ECO:0000256" key="4">
    <source>
        <dbReference type="PIRNR" id="PIRNR001213"/>
    </source>
</evidence>
<comment type="similarity">
    <text evidence="4">Belongs to the peptidase T1B family.</text>
</comment>
<keyword evidence="3 4" id="KW-0539">Nucleus</keyword>
<protein>
    <recommendedName>
        <fullName evidence="4">Proteasome subunit beta</fullName>
    </recommendedName>
</protein>
<dbReference type="PANTHER" id="PTHR32194">
    <property type="entry name" value="METALLOPROTEASE TLDD"/>
    <property type="match status" value="1"/>
</dbReference>
<dbReference type="Proteomes" id="UP000186594">
    <property type="component" value="Unassembled WGS sequence"/>
</dbReference>
<dbReference type="CDD" id="cd03760">
    <property type="entry name" value="proteasome_beta_type_4"/>
    <property type="match status" value="1"/>
</dbReference>
<organism evidence="5 6">
    <name type="scientific">Neolecta irregularis (strain DAH-3)</name>
    <dbReference type="NCBI Taxonomy" id="1198029"/>
    <lineage>
        <taxon>Eukaryota</taxon>
        <taxon>Fungi</taxon>
        <taxon>Dikarya</taxon>
        <taxon>Ascomycota</taxon>
        <taxon>Taphrinomycotina</taxon>
        <taxon>Neolectales</taxon>
        <taxon>Neolectaceae</taxon>
        <taxon>Neolecta</taxon>
    </lineage>
</organism>
<accession>A0A1U7LRU4</accession>
<dbReference type="SUPFAM" id="SSF56235">
    <property type="entry name" value="N-terminal nucleophile aminohydrolases (Ntn hydrolases)"/>
    <property type="match status" value="1"/>
</dbReference>
<dbReference type="FunFam" id="3.60.20.10:FF:000014">
    <property type="entry name" value="Proteasome subunit beta type-7"/>
    <property type="match status" value="1"/>
</dbReference>
<dbReference type="Pfam" id="PF00227">
    <property type="entry name" value="Proteasome"/>
    <property type="match status" value="1"/>
</dbReference>
<comment type="subcellular location">
    <subcellularLocation>
        <location evidence="4">Cytoplasm</location>
    </subcellularLocation>
    <subcellularLocation>
        <location evidence="4">Nucleus</location>
    </subcellularLocation>
</comment>
<dbReference type="PIRSF" id="PIRSF001213">
    <property type="entry name" value="Psome_endopept_beta"/>
    <property type="match status" value="1"/>
</dbReference>
<evidence type="ECO:0000256" key="3">
    <source>
        <dbReference type="ARBA" id="ARBA00023242"/>
    </source>
</evidence>
<dbReference type="OMA" id="QPIMRRY"/>
<dbReference type="OrthoDB" id="10248542at2759"/>
<dbReference type="GO" id="GO:0010499">
    <property type="term" value="P:proteasomal ubiquitin-independent protein catabolic process"/>
    <property type="evidence" value="ECO:0007669"/>
    <property type="project" value="EnsemblFungi"/>
</dbReference>
<comment type="caution">
    <text evidence="5">The sequence shown here is derived from an EMBL/GenBank/DDBJ whole genome shotgun (WGS) entry which is preliminary data.</text>
</comment>
<dbReference type="InterPro" id="IPR001353">
    <property type="entry name" value="Proteasome_sua/b"/>
</dbReference>
<dbReference type="GO" id="GO:0043248">
    <property type="term" value="P:proteasome assembly"/>
    <property type="evidence" value="ECO:0007669"/>
    <property type="project" value="EnsemblFungi"/>
</dbReference>
<dbReference type="PANTHER" id="PTHR32194:SF6">
    <property type="entry name" value="PROTEASOME SUBUNIT BETA"/>
    <property type="match status" value="1"/>
</dbReference>
<evidence type="ECO:0000256" key="1">
    <source>
        <dbReference type="ARBA" id="ARBA00022490"/>
    </source>
</evidence>
<dbReference type="InterPro" id="IPR016295">
    <property type="entry name" value="Proteasome_beta4"/>
</dbReference>
<gene>
    <name evidence="5" type="ORF">NEOLI_000817</name>
</gene>
<dbReference type="EMBL" id="LXFE01000464">
    <property type="protein sequence ID" value="OLL25241.1"/>
    <property type="molecule type" value="Genomic_DNA"/>
</dbReference>
<dbReference type="PROSITE" id="PS51476">
    <property type="entry name" value="PROTEASOME_BETA_2"/>
    <property type="match status" value="1"/>
</dbReference>
<dbReference type="GO" id="GO:0034515">
    <property type="term" value="C:proteasome storage granule"/>
    <property type="evidence" value="ECO:0007669"/>
    <property type="project" value="EnsemblFungi"/>
</dbReference>
<dbReference type="GO" id="GO:0043161">
    <property type="term" value="P:proteasome-mediated ubiquitin-dependent protein catabolic process"/>
    <property type="evidence" value="ECO:0007669"/>
    <property type="project" value="EnsemblFungi"/>
</dbReference>
<keyword evidence="1 4" id="KW-0963">Cytoplasm</keyword>
<reference evidence="5 6" key="1">
    <citation type="submission" date="2016-04" db="EMBL/GenBank/DDBJ databases">
        <title>Evolutionary innovation and constraint leading to complex multicellularity in the Ascomycota.</title>
        <authorList>
            <person name="Cisse O."/>
            <person name="Nguyen A."/>
            <person name="Hewitt D.A."/>
            <person name="Jedd G."/>
            <person name="Stajich J.E."/>
        </authorList>
    </citation>
    <scope>NUCLEOTIDE SEQUENCE [LARGE SCALE GENOMIC DNA]</scope>
    <source>
        <strain evidence="5 6">DAH-3</strain>
    </source>
</reference>
<dbReference type="AlphaFoldDB" id="A0A1U7LRU4"/>
<dbReference type="GO" id="GO:0019774">
    <property type="term" value="C:proteasome core complex, beta-subunit complex"/>
    <property type="evidence" value="ECO:0007669"/>
    <property type="project" value="UniProtKB-UniRule"/>
</dbReference>
<dbReference type="PROSITE" id="PS00854">
    <property type="entry name" value="PROTEASOME_BETA_1"/>
    <property type="match status" value="1"/>
</dbReference>
<evidence type="ECO:0000313" key="5">
    <source>
        <dbReference type="EMBL" id="OLL25241.1"/>
    </source>
</evidence>
<dbReference type="STRING" id="1198029.A0A1U7LRU4"/>
<dbReference type="GO" id="GO:0005634">
    <property type="term" value="C:nucleus"/>
    <property type="evidence" value="ECO:0007669"/>
    <property type="project" value="UniProtKB-SubCell"/>
</dbReference>